<reference evidence="3 4" key="1">
    <citation type="submission" date="2018-06" db="EMBL/GenBank/DDBJ databases">
        <title>Genomic Encyclopedia of Type Strains, Phase III (KMG-III): the genomes of soil and plant-associated and newly described type strains.</title>
        <authorList>
            <person name="Whitman W."/>
        </authorList>
    </citation>
    <scope>NUCLEOTIDE SEQUENCE [LARGE SCALE GENOMIC DNA]</scope>
    <source>
        <strain evidence="3 4">CGMCC 4.7090</strain>
    </source>
</reference>
<keyword evidence="1" id="KW-0472">Membrane</keyword>
<dbReference type="SUPFAM" id="SSF52200">
    <property type="entry name" value="Toll/Interleukin receptor TIR domain"/>
    <property type="match status" value="1"/>
</dbReference>
<dbReference type="Proteomes" id="UP000249341">
    <property type="component" value="Unassembled WGS sequence"/>
</dbReference>
<dbReference type="EMBL" id="QLMJ01000019">
    <property type="protein sequence ID" value="RAK28669.1"/>
    <property type="molecule type" value="Genomic_DNA"/>
</dbReference>
<evidence type="ECO:0000256" key="1">
    <source>
        <dbReference type="SAM" id="Phobius"/>
    </source>
</evidence>
<sequence>MGDAQNLVEVVYADDSRSSHSGYHLGGGLILTVPNAGDEVGHPVEVLSAATESLSGRIAWIAAGQMNAALIQLDSPLPRLGDTPVRWGILSEGTMAVECEVAGISSPQRALRRMIGTAIPLTGSQPGLLTIAIQPSDDSAQAGESPWQGFFGGPVWSGDYLIGVTSRAQITPEGERLAAVPVAAFAHNQAFLDLVTGATGRPPHLEILNVSAVQDQKDPITFDVFLSYANRDIPLASRMDSQLSRAGLNVYFAERLVEEGTNLDEELAEGVRQSKSLVVIVSAEFAPDSWVLREISMAQKASSAPSLIIPVRVGGAKLPPALMPYLGLDLAEPTDEAEFASVVARIVATLRGGSSGGDVPAPATVTATASVASASAQAFNPTVLTSAGTSDSVDQPTALDDAADIAGIGIWGFRDRPAQRDALRRDKVVEVVTAMLCEGGPADSDPERRGPTVVALEGAWGTGKTTLMDLIEQKLGKQRDAGQSESPQAPSRLRAWRADLALSSWPRWRQVWEKSMRRMPGGDTPLTARFEPWTYQTGEQVWAGLAATLLESAEMTIGWHDHARERYWFQRNSKRLDAQQLRQSLRRRVVSPLFKVGVFALIVPIVSQLARATDTDYTLGDWVFAGVNVALLVPTLLLAGALLHTAVRWFRPVATMLPTELFHKPVLSTALSPATTAKADPAMRDPYYRAHAGYLYLLQHDVFHVLGDIDHELIVFIDDLDRCGAKTTADVFEAINMFLTRHFPTTRFVIGLDAAAVVAHLDDTYSALANQKQIRTDADPTVGWSYLRKLIQLQIPVPGIPDDLVPEILAGLLTTKGEYDQARTILAQTRSSADDDSAVSTPSSVDVGLVVSVAEPASGQPAEGGTSATETIMPAVVRTLELDREVRALLVERLTAQPNLSVREAKRLLTTWQFYVHLVELLAPMTGAGSVQRARHLIILSEILVRWPASQRRLLSRVKGEHGLVLLARSTGSELDWGRAINGLGLTSAAHQKACSGVRSLLQTYDATAVAELAAQLT</sequence>
<dbReference type="InterPro" id="IPR035897">
    <property type="entry name" value="Toll_tir_struct_dom_sf"/>
</dbReference>
<dbReference type="Pfam" id="PF07693">
    <property type="entry name" value="KAP_NTPase"/>
    <property type="match status" value="1"/>
</dbReference>
<feature type="domain" description="TIR" evidence="2">
    <location>
        <begin position="220"/>
        <end position="350"/>
    </location>
</feature>
<dbReference type="PROSITE" id="PS50104">
    <property type="entry name" value="TIR"/>
    <property type="match status" value="1"/>
</dbReference>
<dbReference type="RefSeq" id="WP_146616967.1">
    <property type="nucleotide sequence ID" value="NZ_JACHWI010000006.1"/>
</dbReference>
<dbReference type="InterPro" id="IPR000157">
    <property type="entry name" value="TIR_dom"/>
</dbReference>
<dbReference type="PANTHER" id="PTHR22674">
    <property type="entry name" value="NTPASE, KAP FAMILY P-LOOP DOMAIN-CONTAINING 1"/>
    <property type="match status" value="1"/>
</dbReference>
<comment type="caution">
    <text evidence="3">The sequence shown here is derived from an EMBL/GenBank/DDBJ whole genome shotgun (WGS) entry which is preliminary data.</text>
</comment>
<evidence type="ECO:0000313" key="3">
    <source>
        <dbReference type="EMBL" id="RAK28669.1"/>
    </source>
</evidence>
<feature type="transmembrane region" description="Helical" evidence="1">
    <location>
        <begin position="622"/>
        <end position="643"/>
    </location>
</feature>
<keyword evidence="1" id="KW-0812">Transmembrane</keyword>
<keyword evidence="4" id="KW-1185">Reference proteome</keyword>
<organism evidence="3 4">
    <name type="scientific">Actinoplanes lutulentus</name>
    <dbReference type="NCBI Taxonomy" id="1287878"/>
    <lineage>
        <taxon>Bacteria</taxon>
        <taxon>Bacillati</taxon>
        <taxon>Actinomycetota</taxon>
        <taxon>Actinomycetes</taxon>
        <taxon>Micromonosporales</taxon>
        <taxon>Micromonosporaceae</taxon>
        <taxon>Actinoplanes</taxon>
    </lineage>
</organism>
<dbReference type="AlphaFoldDB" id="A0A327ZA94"/>
<dbReference type="OrthoDB" id="414967at2"/>
<dbReference type="Gene3D" id="3.40.50.10140">
    <property type="entry name" value="Toll/interleukin-1 receptor homology (TIR) domain"/>
    <property type="match status" value="1"/>
</dbReference>
<dbReference type="InterPro" id="IPR052754">
    <property type="entry name" value="NTPase_KAP_P-loop"/>
</dbReference>
<dbReference type="InterPro" id="IPR011646">
    <property type="entry name" value="KAP_P-loop"/>
</dbReference>
<dbReference type="Pfam" id="PF13676">
    <property type="entry name" value="TIR_2"/>
    <property type="match status" value="1"/>
</dbReference>
<accession>A0A327ZA94</accession>
<name>A0A327ZA94_9ACTN</name>
<evidence type="ECO:0000313" key="4">
    <source>
        <dbReference type="Proteomes" id="UP000249341"/>
    </source>
</evidence>
<protein>
    <submittedName>
        <fullName evidence="3">TIR domain-containing protein</fullName>
    </submittedName>
</protein>
<gene>
    <name evidence="3" type="ORF">B0I29_1196</name>
</gene>
<proteinExistence type="predicted"/>
<keyword evidence="1" id="KW-1133">Transmembrane helix</keyword>
<dbReference type="SMART" id="SM00255">
    <property type="entry name" value="TIR"/>
    <property type="match status" value="1"/>
</dbReference>
<dbReference type="GO" id="GO:0007165">
    <property type="term" value="P:signal transduction"/>
    <property type="evidence" value="ECO:0007669"/>
    <property type="project" value="InterPro"/>
</dbReference>
<feature type="transmembrane region" description="Helical" evidence="1">
    <location>
        <begin position="589"/>
        <end position="610"/>
    </location>
</feature>
<evidence type="ECO:0000259" key="2">
    <source>
        <dbReference type="PROSITE" id="PS50104"/>
    </source>
</evidence>
<dbReference type="PANTHER" id="PTHR22674:SF6">
    <property type="entry name" value="NTPASE KAP FAMILY P-LOOP DOMAIN-CONTAINING PROTEIN 1"/>
    <property type="match status" value="1"/>
</dbReference>